<dbReference type="EMBL" id="LK032350">
    <property type="protein sequence ID" value="CDY35332.1"/>
    <property type="molecule type" value="Genomic_DNA"/>
</dbReference>
<gene>
    <name evidence="1" type="primary">BnaA04g15150D</name>
    <name evidence="1" type="ORF">GSBRNA2T00058302001</name>
</gene>
<reference evidence="1 2" key="1">
    <citation type="journal article" date="2014" name="Science">
        <title>Plant genetics. Early allopolyploid evolution in the post-Neolithic Brassica napus oilseed genome.</title>
        <authorList>
            <person name="Chalhoub B."/>
            <person name="Denoeud F."/>
            <person name="Liu S."/>
            <person name="Parkin I.A."/>
            <person name="Tang H."/>
            <person name="Wang X."/>
            <person name="Chiquet J."/>
            <person name="Belcram H."/>
            <person name="Tong C."/>
            <person name="Samans B."/>
            <person name="Correa M."/>
            <person name="Da Silva C."/>
            <person name="Just J."/>
            <person name="Falentin C."/>
            <person name="Koh C.S."/>
            <person name="Le Clainche I."/>
            <person name="Bernard M."/>
            <person name="Bento P."/>
            <person name="Noel B."/>
            <person name="Labadie K."/>
            <person name="Alberti A."/>
            <person name="Charles M."/>
            <person name="Arnaud D."/>
            <person name="Guo H."/>
            <person name="Daviaud C."/>
            <person name="Alamery S."/>
            <person name="Jabbari K."/>
            <person name="Zhao M."/>
            <person name="Edger P.P."/>
            <person name="Chelaifa H."/>
            <person name="Tack D."/>
            <person name="Lassalle G."/>
            <person name="Mestiri I."/>
            <person name="Schnel N."/>
            <person name="Le Paslier M.C."/>
            <person name="Fan G."/>
            <person name="Renault V."/>
            <person name="Bayer P.E."/>
            <person name="Golicz A.A."/>
            <person name="Manoli S."/>
            <person name="Lee T.H."/>
            <person name="Thi V.H."/>
            <person name="Chalabi S."/>
            <person name="Hu Q."/>
            <person name="Fan C."/>
            <person name="Tollenaere R."/>
            <person name="Lu Y."/>
            <person name="Battail C."/>
            <person name="Shen J."/>
            <person name="Sidebottom C.H."/>
            <person name="Wang X."/>
            <person name="Canaguier A."/>
            <person name="Chauveau A."/>
            <person name="Berard A."/>
            <person name="Deniot G."/>
            <person name="Guan M."/>
            <person name="Liu Z."/>
            <person name="Sun F."/>
            <person name="Lim Y.P."/>
            <person name="Lyons E."/>
            <person name="Town C.D."/>
            <person name="Bancroft I."/>
            <person name="Wang X."/>
            <person name="Meng J."/>
            <person name="Ma J."/>
            <person name="Pires J.C."/>
            <person name="King G.J."/>
            <person name="Brunel D."/>
            <person name="Delourme R."/>
            <person name="Renard M."/>
            <person name="Aury J.M."/>
            <person name="Adams K.L."/>
            <person name="Batley J."/>
            <person name="Snowdon R.J."/>
            <person name="Tost J."/>
            <person name="Edwards D."/>
            <person name="Zhou Y."/>
            <person name="Hua W."/>
            <person name="Sharpe A.G."/>
            <person name="Paterson A.H."/>
            <person name="Guan C."/>
            <person name="Wincker P."/>
        </authorList>
    </citation>
    <scope>NUCLEOTIDE SEQUENCE [LARGE SCALE GENOMIC DNA]</scope>
    <source>
        <strain evidence="2">cv. Darmor-bzh</strain>
    </source>
</reference>
<dbReference type="Gramene" id="CDY35332">
    <property type="protein sequence ID" value="CDY35332"/>
    <property type="gene ID" value="GSBRNA2T00058302001"/>
</dbReference>
<sequence length="32" mass="3564">MILFVWWDMGRCSGRKLGELGVKLGAGSLHFV</sequence>
<keyword evidence="2" id="KW-1185">Reference proteome</keyword>
<name>A0A078HC22_BRANA</name>
<dbReference type="Proteomes" id="UP000028999">
    <property type="component" value="Unassembled WGS sequence"/>
</dbReference>
<proteinExistence type="predicted"/>
<evidence type="ECO:0000313" key="2">
    <source>
        <dbReference type="Proteomes" id="UP000028999"/>
    </source>
</evidence>
<accession>A0A078HC22</accession>
<dbReference type="PaxDb" id="3708-A0A078HC22"/>
<dbReference type="AlphaFoldDB" id="A0A078HC22"/>
<evidence type="ECO:0000313" key="1">
    <source>
        <dbReference type="EMBL" id="CDY35332.1"/>
    </source>
</evidence>
<protein>
    <submittedName>
        <fullName evidence="1">BnaA04g15150D protein</fullName>
    </submittedName>
</protein>
<organism evidence="1 2">
    <name type="scientific">Brassica napus</name>
    <name type="common">Rape</name>
    <dbReference type="NCBI Taxonomy" id="3708"/>
    <lineage>
        <taxon>Eukaryota</taxon>
        <taxon>Viridiplantae</taxon>
        <taxon>Streptophyta</taxon>
        <taxon>Embryophyta</taxon>
        <taxon>Tracheophyta</taxon>
        <taxon>Spermatophyta</taxon>
        <taxon>Magnoliopsida</taxon>
        <taxon>eudicotyledons</taxon>
        <taxon>Gunneridae</taxon>
        <taxon>Pentapetalae</taxon>
        <taxon>rosids</taxon>
        <taxon>malvids</taxon>
        <taxon>Brassicales</taxon>
        <taxon>Brassicaceae</taxon>
        <taxon>Brassiceae</taxon>
        <taxon>Brassica</taxon>
    </lineage>
</organism>